<dbReference type="GO" id="GO:0000139">
    <property type="term" value="C:Golgi membrane"/>
    <property type="evidence" value="ECO:0007669"/>
    <property type="project" value="UniProtKB-SubCell"/>
</dbReference>
<dbReference type="InterPro" id="IPR003689">
    <property type="entry name" value="ZIP"/>
</dbReference>
<protein>
    <submittedName>
        <fullName evidence="8">Uncharacterized protein</fullName>
    </submittedName>
</protein>
<dbReference type="EMBL" id="JALJOV010000232">
    <property type="protein sequence ID" value="KAK9865621.1"/>
    <property type="molecule type" value="Genomic_DNA"/>
</dbReference>
<organism evidence="8 9">
    <name type="scientific">Apatococcus fuscideae</name>
    <dbReference type="NCBI Taxonomy" id="2026836"/>
    <lineage>
        <taxon>Eukaryota</taxon>
        <taxon>Viridiplantae</taxon>
        <taxon>Chlorophyta</taxon>
        <taxon>core chlorophytes</taxon>
        <taxon>Trebouxiophyceae</taxon>
        <taxon>Chlorellales</taxon>
        <taxon>Chlorellaceae</taxon>
        <taxon>Apatococcus</taxon>
    </lineage>
</organism>
<evidence type="ECO:0000256" key="7">
    <source>
        <dbReference type="SAM" id="Phobius"/>
    </source>
</evidence>
<keyword evidence="6 7" id="KW-0472">Membrane</keyword>
<feature type="transmembrane region" description="Helical" evidence="7">
    <location>
        <begin position="243"/>
        <end position="267"/>
    </location>
</feature>
<name>A0AAW1TAY7_9CHLO</name>
<evidence type="ECO:0000313" key="8">
    <source>
        <dbReference type="EMBL" id="KAK9865621.1"/>
    </source>
</evidence>
<gene>
    <name evidence="8" type="ORF">WJX84_004957</name>
</gene>
<evidence type="ECO:0000256" key="1">
    <source>
        <dbReference type="ARBA" id="ARBA00004127"/>
    </source>
</evidence>
<feature type="transmembrane region" description="Helical" evidence="7">
    <location>
        <begin position="279"/>
        <end position="304"/>
    </location>
</feature>
<reference evidence="8 9" key="1">
    <citation type="journal article" date="2024" name="Nat. Commun.">
        <title>Phylogenomics reveals the evolutionary origins of lichenization in chlorophyte algae.</title>
        <authorList>
            <person name="Puginier C."/>
            <person name="Libourel C."/>
            <person name="Otte J."/>
            <person name="Skaloud P."/>
            <person name="Haon M."/>
            <person name="Grisel S."/>
            <person name="Petersen M."/>
            <person name="Berrin J.G."/>
            <person name="Delaux P.M."/>
            <person name="Dal Grande F."/>
            <person name="Keller J."/>
        </authorList>
    </citation>
    <scope>NUCLEOTIDE SEQUENCE [LARGE SCALE GENOMIC DNA]</scope>
    <source>
        <strain evidence="8 9">SAG 2523</strain>
    </source>
</reference>
<dbReference type="Pfam" id="PF13668">
    <property type="entry name" value="Ferritin_2"/>
    <property type="match status" value="1"/>
</dbReference>
<dbReference type="GO" id="GO:0006829">
    <property type="term" value="P:zinc ion transport"/>
    <property type="evidence" value="ECO:0007669"/>
    <property type="project" value="InterPro"/>
</dbReference>
<evidence type="ECO:0000256" key="4">
    <source>
        <dbReference type="ARBA" id="ARBA00022989"/>
    </source>
</evidence>
<feature type="transmembrane region" description="Helical" evidence="7">
    <location>
        <begin position="137"/>
        <end position="156"/>
    </location>
</feature>
<dbReference type="PANTHER" id="PTHR16133">
    <property type="entry name" value="SOLUTE CARRIER FAMILY 39 ZINC TRANSPORTER , MEMBER 9-RELATED"/>
    <property type="match status" value="1"/>
</dbReference>
<feature type="transmembrane region" description="Helical" evidence="7">
    <location>
        <begin position="217"/>
        <end position="237"/>
    </location>
</feature>
<evidence type="ECO:0000256" key="2">
    <source>
        <dbReference type="ARBA" id="ARBA00004394"/>
    </source>
</evidence>
<keyword evidence="3 7" id="KW-0812">Transmembrane</keyword>
<dbReference type="GO" id="GO:0046873">
    <property type="term" value="F:metal ion transmembrane transporter activity"/>
    <property type="evidence" value="ECO:0007669"/>
    <property type="project" value="InterPro"/>
</dbReference>
<dbReference type="Proteomes" id="UP001485043">
    <property type="component" value="Unassembled WGS sequence"/>
</dbReference>
<dbReference type="PANTHER" id="PTHR16133:SF0">
    <property type="entry name" value="ZINC_IRON REGULATED TRANSPORTER-RELATED PROTEIN 102B, ISOFORM E"/>
    <property type="match status" value="1"/>
</dbReference>
<evidence type="ECO:0000256" key="6">
    <source>
        <dbReference type="ARBA" id="ARBA00023136"/>
    </source>
</evidence>
<accession>A0AAW1TAY7</accession>
<evidence type="ECO:0000256" key="5">
    <source>
        <dbReference type="ARBA" id="ARBA00023034"/>
    </source>
</evidence>
<dbReference type="Pfam" id="PF02535">
    <property type="entry name" value="Zip"/>
    <property type="match status" value="1"/>
</dbReference>
<comment type="subcellular location">
    <subcellularLocation>
        <location evidence="1">Endomembrane system</location>
        <topology evidence="1">Multi-pass membrane protein</topology>
    </subcellularLocation>
    <subcellularLocation>
        <location evidence="2">Golgi apparatus membrane</location>
    </subcellularLocation>
</comment>
<comment type="caution">
    <text evidence="8">The sequence shown here is derived from an EMBL/GenBank/DDBJ whole genome shotgun (WGS) entry which is preliminary data.</text>
</comment>
<keyword evidence="5" id="KW-0333">Golgi apparatus</keyword>
<keyword evidence="4 7" id="KW-1133">Transmembrane helix</keyword>
<sequence>MPQFGFQVSYLKTFRDSTFLHATNTQWSTARRALGGLQTVKLAGRVPGLERELKIWRAPAGAGSMQLATTCILLFVGASGAGLLPLILKTTPAQLRLLSAAGAGLLVGTGLGIILPEGFESFHSAQQTAGEQAFPEALQGVTLLAGFLAMLVLDVLHQSVSGEGAHGHDRGAPAVRQASNGDIDHQQNGYIEARSPTVANSNPVAGILGRSDEATRALVGLIIHSAADGLAVGAASLSTDKQLTSLIALAMVLHKMPTAIGLTSYLRGRAWPLGKALKALLIFASASPLVALACAAVLTAIPSLGSSPQAIALCLIFSGGTFLYAACLHVLPESLSGKGRPSPVAGESPGGRPMQLPPEVVMCLNAASTVSSTVSVLLVLSTLLSSGSAQSDQDIFNFALQLECLEAEFYNYAAGNGGLPASDRGGGPVPIGGRAASLSSGALALAQEIALNEKRHVEFLRSQLGPAAVACPQVNLTAFASAFSTAVAPATVIPPFSPFANDIAFWLATFLVEDVGVSAYQGAVPLLSSKSNVAAAAGIFASEAYQAGLARTIIFDSVNNPYQIANGNSQALSLVSGDLAALRAKLGGGSNQNVINSDGSPEIAPVDNTSRTIPRTTAQIIAITTGGSPNNKGLFFPNGLNGSIK</sequence>
<dbReference type="InterPro" id="IPR045891">
    <property type="entry name" value="ZIP9"/>
</dbReference>
<evidence type="ECO:0000256" key="3">
    <source>
        <dbReference type="ARBA" id="ARBA00022692"/>
    </source>
</evidence>
<evidence type="ECO:0000313" key="9">
    <source>
        <dbReference type="Proteomes" id="UP001485043"/>
    </source>
</evidence>
<dbReference type="AlphaFoldDB" id="A0AAW1TAY7"/>
<feature type="transmembrane region" description="Helical" evidence="7">
    <location>
        <begin position="67"/>
        <end position="88"/>
    </location>
</feature>
<proteinExistence type="predicted"/>
<feature type="transmembrane region" description="Helical" evidence="7">
    <location>
        <begin position="95"/>
        <end position="115"/>
    </location>
</feature>
<keyword evidence="9" id="KW-1185">Reference proteome</keyword>